<protein>
    <submittedName>
        <fullName evidence="1">Uncharacterized protein</fullName>
    </submittedName>
</protein>
<sequence>MALGEAIKENFILIKNNPSQELVQLDLPKSTLIDCCFTIPVLAKLTGGDRFTNDQSSVVYFYDSGFSSASLNLQKYNGSNWIEVAPLIDDTYGTNYPFGFAENAGGEKLLGYLIDWQKVLNAEGEGSYRIQTEETPVIGDVVNRFSFDYCLKTYNEIRANKTVRFDW</sequence>
<organism evidence="1">
    <name type="scientific">marine sediment metagenome</name>
    <dbReference type="NCBI Taxonomy" id="412755"/>
    <lineage>
        <taxon>unclassified sequences</taxon>
        <taxon>metagenomes</taxon>
        <taxon>ecological metagenomes</taxon>
    </lineage>
</organism>
<dbReference type="AlphaFoldDB" id="X1CTG1"/>
<gene>
    <name evidence="1" type="ORF">S01H4_49050</name>
</gene>
<dbReference type="EMBL" id="BART01027701">
    <property type="protein sequence ID" value="GAG96267.1"/>
    <property type="molecule type" value="Genomic_DNA"/>
</dbReference>
<proteinExistence type="predicted"/>
<name>X1CTG1_9ZZZZ</name>
<comment type="caution">
    <text evidence="1">The sequence shown here is derived from an EMBL/GenBank/DDBJ whole genome shotgun (WGS) entry which is preliminary data.</text>
</comment>
<evidence type="ECO:0000313" key="1">
    <source>
        <dbReference type="EMBL" id="GAG96267.1"/>
    </source>
</evidence>
<accession>X1CTG1</accession>
<feature type="non-terminal residue" evidence="1">
    <location>
        <position position="167"/>
    </location>
</feature>
<reference evidence="1" key="1">
    <citation type="journal article" date="2014" name="Front. Microbiol.">
        <title>High frequency of phylogenetically diverse reductive dehalogenase-homologous genes in deep subseafloor sedimentary metagenomes.</title>
        <authorList>
            <person name="Kawai M."/>
            <person name="Futagami T."/>
            <person name="Toyoda A."/>
            <person name="Takaki Y."/>
            <person name="Nishi S."/>
            <person name="Hori S."/>
            <person name="Arai W."/>
            <person name="Tsubouchi T."/>
            <person name="Morono Y."/>
            <person name="Uchiyama I."/>
            <person name="Ito T."/>
            <person name="Fujiyama A."/>
            <person name="Inagaki F."/>
            <person name="Takami H."/>
        </authorList>
    </citation>
    <scope>NUCLEOTIDE SEQUENCE</scope>
    <source>
        <strain evidence="1">Expedition CK06-06</strain>
    </source>
</reference>